<protein>
    <submittedName>
        <fullName evidence="2">Uncharacterized protein</fullName>
    </submittedName>
</protein>
<dbReference type="EMBL" id="AVOT02134814">
    <property type="protein sequence ID" value="MBW0589578.1"/>
    <property type="molecule type" value="Genomic_DNA"/>
</dbReference>
<proteinExistence type="predicted"/>
<organism evidence="2 3">
    <name type="scientific">Austropuccinia psidii MF-1</name>
    <dbReference type="NCBI Taxonomy" id="1389203"/>
    <lineage>
        <taxon>Eukaryota</taxon>
        <taxon>Fungi</taxon>
        <taxon>Dikarya</taxon>
        <taxon>Basidiomycota</taxon>
        <taxon>Pucciniomycotina</taxon>
        <taxon>Pucciniomycetes</taxon>
        <taxon>Pucciniales</taxon>
        <taxon>Sphaerophragmiaceae</taxon>
        <taxon>Austropuccinia</taxon>
    </lineage>
</organism>
<keyword evidence="3" id="KW-1185">Reference proteome</keyword>
<evidence type="ECO:0000256" key="1">
    <source>
        <dbReference type="SAM" id="MobiDB-lite"/>
    </source>
</evidence>
<comment type="caution">
    <text evidence="2">The sequence shown here is derived from an EMBL/GenBank/DDBJ whole genome shotgun (WGS) entry which is preliminary data.</text>
</comment>
<dbReference type="AlphaFoldDB" id="A0A9Q3Q8P3"/>
<reference evidence="2" key="1">
    <citation type="submission" date="2021-03" db="EMBL/GenBank/DDBJ databases">
        <title>Draft genome sequence of rust myrtle Austropuccinia psidii MF-1, a brazilian biotype.</title>
        <authorList>
            <person name="Quecine M.C."/>
            <person name="Pachon D.M.R."/>
            <person name="Bonatelli M.L."/>
            <person name="Correr F.H."/>
            <person name="Franceschini L.M."/>
            <person name="Leite T.F."/>
            <person name="Margarido G.R.A."/>
            <person name="Almeida C.A."/>
            <person name="Ferrarezi J.A."/>
            <person name="Labate C.A."/>
        </authorList>
    </citation>
    <scope>NUCLEOTIDE SEQUENCE</scope>
    <source>
        <strain evidence="2">MF-1</strain>
    </source>
</reference>
<dbReference type="Proteomes" id="UP000765509">
    <property type="component" value="Unassembled WGS sequence"/>
</dbReference>
<evidence type="ECO:0000313" key="3">
    <source>
        <dbReference type="Proteomes" id="UP000765509"/>
    </source>
</evidence>
<accession>A0A9Q3Q8P3</accession>
<gene>
    <name evidence="2" type="ORF">O181_129293</name>
</gene>
<evidence type="ECO:0000313" key="2">
    <source>
        <dbReference type="EMBL" id="MBW0589578.1"/>
    </source>
</evidence>
<feature type="region of interest" description="Disordered" evidence="1">
    <location>
        <begin position="1"/>
        <end position="40"/>
    </location>
</feature>
<name>A0A9Q3Q8P3_9BASI</name>
<sequence length="160" mass="18405">MNIKEAEETSEEPTSKTGSLPPSDQDAEDEREFPHQNTPTSLWFTSFTMDPIKQLNHCTSQISIIGRSTPNLNKNCNQLPGWFDAWQNQAPGSVDPQQEVKIFGAEMIAQKKLILELKIMVHLPFTIFEDKRFQAVLETLAPQFEWPRHKMFAKIAEKLY</sequence>